<organism evidence="32 33">
    <name type="scientific">Temnothorax longispinosus</name>
    <dbReference type="NCBI Taxonomy" id="300112"/>
    <lineage>
        <taxon>Eukaryota</taxon>
        <taxon>Metazoa</taxon>
        <taxon>Ecdysozoa</taxon>
        <taxon>Arthropoda</taxon>
        <taxon>Hexapoda</taxon>
        <taxon>Insecta</taxon>
        <taxon>Pterygota</taxon>
        <taxon>Neoptera</taxon>
        <taxon>Endopterygota</taxon>
        <taxon>Hymenoptera</taxon>
        <taxon>Apocrita</taxon>
        <taxon>Aculeata</taxon>
        <taxon>Formicoidea</taxon>
        <taxon>Formicidae</taxon>
        <taxon>Myrmicinae</taxon>
        <taxon>Temnothorax</taxon>
    </lineage>
</organism>
<keyword evidence="10" id="KW-0276">Fatty acid metabolism</keyword>
<keyword evidence="11" id="KW-0809">Transit peptide</keyword>
<accession>A0A4S2KX10</accession>
<evidence type="ECO:0000256" key="6">
    <source>
        <dbReference type="ARBA" id="ARBA00022630"/>
    </source>
</evidence>
<evidence type="ECO:0000256" key="16">
    <source>
        <dbReference type="ARBA" id="ARBA00023136"/>
    </source>
</evidence>
<evidence type="ECO:0000256" key="9">
    <source>
        <dbReference type="ARBA" id="ARBA00022827"/>
    </source>
</evidence>
<evidence type="ECO:0000259" key="30">
    <source>
        <dbReference type="Pfam" id="PF02771"/>
    </source>
</evidence>
<evidence type="ECO:0000256" key="19">
    <source>
        <dbReference type="ARBA" id="ARBA00045422"/>
    </source>
</evidence>
<evidence type="ECO:0000256" key="3">
    <source>
        <dbReference type="ARBA" id="ARBA00005198"/>
    </source>
</evidence>
<dbReference type="InterPro" id="IPR013786">
    <property type="entry name" value="AcylCoA_DH/ox_N"/>
</dbReference>
<dbReference type="InterPro" id="IPR046373">
    <property type="entry name" value="Acyl-CoA_Oxase/DH_mid-dom_sf"/>
</dbReference>
<dbReference type="Gene3D" id="2.40.110.10">
    <property type="entry name" value="Butyryl-CoA Dehydrogenase, subunit A, domain 2"/>
    <property type="match status" value="1"/>
</dbReference>
<evidence type="ECO:0000256" key="8">
    <source>
        <dbReference type="ARBA" id="ARBA00022799"/>
    </source>
</evidence>
<dbReference type="GO" id="GO:0006631">
    <property type="term" value="P:fatty acid metabolic process"/>
    <property type="evidence" value="ECO:0007669"/>
    <property type="project" value="UniProtKB-KW"/>
</dbReference>
<comment type="catalytic activity">
    <reaction evidence="21">
        <text>dodecanoyl-CoA + oxidized [electron-transfer flavoprotein] + H(+) = (2E)-dodecenoyl-CoA + reduced [electron-transfer flavoprotein]</text>
        <dbReference type="Rhea" id="RHEA:47296"/>
        <dbReference type="Rhea" id="RHEA-COMP:10685"/>
        <dbReference type="Rhea" id="RHEA-COMP:10686"/>
        <dbReference type="ChEBI" id="CHEBI:15378"/>
        <dbReference type="ChEBI" id="CHEBI:57330"/>
        <dbReference type="ChEBI" id="CHEBI:57375"/>
        <dbReference type="ChEBI" id="CHEBI:57692"/>
        <dbReference type="ChEBI" id="CHEBI:58307"/>
    </reaction>
    <physiologicalReaction direction="left-to-right" evidence="21">
        <dbReference type="Rhea" id="RHEA:47297"/>
    </physiologicalReaction>
</comment>
<dbReference type="InterPro" id="IPR006091">
    <property type="entry name" value="Acyl-CoA_Oxase/DH_mid-dom"/>
</dbReference>
<evidence type="ECO:0000256" key="12">
    <source>
        <dbReference type="ARBA" id="ARBA00022990"/>
    </source>
</evidence>
<dbReference type="GO" id="GO:0005743">
    <property type="term" value="C:mitochondrial inner membrane"/>
    <property type="evidence" value="ECO:0007669"/>
    <property type="project" value="UniProtKB-SubCell"/>
</dbReference>
<evidence type="ECO:0000256" key="22">
    <source>
        <dbReference type="ARBA" id="ARBA00047916"/>
    </source>
</evidence>
<comment type="pathway">
    <text evidence="3">Lipid metabolism; mitochondrial fatty acid beta-oxidation.</text>
</comment>
<evidence type="ECO:0000256" key="11">
    <source>
        <dbReference type="ARBA" id="ARBA00022946"/>
    </source>
</evidence>
<comment type="similarity">
    <text evidence="4">Belongs to the acyl-CoA dehydrogenase family.</text>
</comment>
<dbReference type="AlphaFoldDB" id="A0A4S2KX10"/>
<name>A0A4S2KX10_9HYME</name>
<evidence type="ECO:0000256" key="10">
    <source>
        <dbReference type="ARBA" id="ARBA00022832"/>
    </source>
</evidence>
<dbReference type="FunFam" id="1.20.140.10:FF:000008">
    <property type="entry name" value="acyl-CoA dehydrogenase family member 9, mitochondrial"/>
    <property type="match status" value="1"/>
</dbReference>
<keyword evidence="8" id="KW-0702">S-nitrosylation</keyword>
<dbReference type="EC" id="1.3.8.9" evidence="17"/>
<feature type="domain" description="Acyl-CoA oxidase/dehydrogenase middle" evidence="29">
    <location>
        <begin position="175"/>
        <end position="277"/>
    </location>
</feature>
<evidence type="ECO:0000256" key="20">
    <source>
        <dbReference type="ARBA" id="ARBA00046812"/>
    </source>
</evidence>
<evidence type="ECO:0000256" key="25">
    <source>
        <dbReference type="ARBA" id="ARBA00049050"/>
    </source>
</evidence>
<keyword evidence="5" id="KW-0597">Phosphoprotein</keyword>
<evidence type="ECO:0000256" key="21">
    <source>
        <dbReference type="ARBA" id="ARBA00047893"/>
    </source>
</evidence>
<proteinExistence type="inferred from homology"/>
<comment type="cofactor">
    <cofactor evidence="1">
        <name>FAD</name>
        <dbReference type="ChEBI" id="CHEBI:57692"/>
    </cofactor>
</comment>
<evidence type="ECO:0000256" key="15">
    <source>
        <dbReference type="ARBA" id="ARBA00023128"/>
    </source>
</evidence>
<comment type="catalytic activity">
    <reaction evidence="26">
        <text>eicosanoyl-CoA + oxidized [electron-transfer flavoprotein] + H(+) = (2E)-eicosenoyl-CoA + reduced [electron-transfer flavoprotein]</text>
        <dbReference type="Rhea" id="RHEA:47236"/>
        <dbReference type="Rhea" id="RHEA-COMP:10685"/>
        <dbReference type="Rhea" id="RHEA-COMP:10686"/>
        <dbReference type="ChEBI" id="CHEBI:15378"/>
        <dbReference type="ChEBI" id="CHEBI:57380"/>
        <dbReference type="ChEBI" id="CHEBI:57692"/>
        <dbReference type="ChEBI" id="CHEBI:58307"/>
        <dbReference type="ChEBI" id="CHEBI:74691"/>
    </reaction>
    <physiologicalReaction direction="left-to-right" evidence="26">
        <dbReference type="Rhea" id="RHEA:47237"/>
    </physiologicalReaction>
</comment>
<dbReference type="Gene3D" id="1.20.140.10">
    <property type="entry name" value="Butyryl-CoA Dehydrogenase, subunit A, domain 3"/>
    <property type="match status" value="3"/>
</dbReference>
<comment type="caution">
    <text evidence="32">The sequence shown here is derived from an EMBL/GenBank/DDBJ whole genome shotgun (WGS) entry which is preliminary data.</text>
</comment>
<dbReference type="FunFam" id="1.10.540.10:FF:000001">
    <property type="entry name" value="Very long-chain-specific acyl-CoA dehydrogenase, mitochondrial"/>
    <property type="match status" value="1"/>
</dbReference>
<evidence type="ECO:0000259" key="28">
    <source>
        <dbReference type="Pfam" id="PF00441"/>
    </source>
</evidence>
<evidence type="ECO:0000313" key="32">
    <source>
        <dbReference type="EMBL" id="TGZ54206.1"/>
    </source>
</evidence>
<comment type="subcellular location">
    <subcellularLocation>
        <location evidence="2">Mitochondrion inner membrane</location>
        <topology evidence="2">Peripheral membrane protein</topology>
    </subcellularLocation>
</comment>
<evidence type="ECO:0000313" key="33">
    <source>
        <dbReference type="Proteomes" id="UP000310200"/>
    </source>
</evidence>
<evidence type="ECO:0000256" key="1">
    <source>
        <dbReference type="ARBA" id="ARBA00001974"/>
    </source>
</evidence>
<dbReference type="PROSITE" id="PS00073">
    <property type="entry name" value="ACYL_COA_DH_2"/>
    <property type="match status" value="1"/>
</dbReference>
<evidence type="ECO:0000256" key="17">
    <source>
        <dbReference type="ARBA" id="ARBA00039034"/>
    </source>
</evidence>
<keyword evidence="7" id="KW-0999">Mitochondrion inner membrane</keyword>
<evidence type="ECO:0000259" key="29">
    <source>
        <dbReference type="Pfam" id="PF02770"/>
    </source>
</evidence>
<evidence type="ECO:0000256" key="7">
    <source>
        <dbReference type="ARBA" id="ARBA00022792"/>
    </source>
</evidence>
<dbReference type="Pfam" id="PF00441">
    <property type="entry name" value="Acyl-CoA_dh_1"/>
    <property type="match status" value="1"/>
</dbReference>
<evidence type="ECO:0000256" key="14">
    <source>
        <dbReference type="ARBA" id="ARBA00023098"/>
    </source>
</evidence>
<dbReference type="Pfam" id="PF02771">
    <property type="entry name" value="Acyl-CoA_dh_N"/>
    <property type="match status" value="2"/>
</dbReference>
<keyword evidence="6" id="KW-0285">Flavoprotein</keyword>
<keyword evidence="33" id="KW-1185">Reference proteome</keyword>
<comment type="catalytic activity">
    <reaction evidence="25">
        <text>a very-long-chain 2,3-saturated fatty acyl-CoA + oxidized [electron-transfer flavoprotein] + H(+) = a very-long-chain (2E)-enoyl-CoA + reduced [electron-transfer flavoprotein]</text>
        <dbReference type="Rhea" id="RHEA:19181"/>
        <dbReference type="Rhea" id="RHEA-COMP:10685"/>
        <dbReference type="Rhea" id="RHEA-COMP:10686"/>
        <dbReference type="ChEBI" id="CHEBI:15378"/>
        <dbReference type="ChEBI" id="CHEBI:57692"/>
        <dbReference type="ChEBI" id="CHEBI:58307"/>
        <dbReference type="ChEBI" id="CHEBI:83724"/>
        <dbReference type="ChEBI" id="CHEBI:83728"/>
        <dbReference type="EC" id="1.3.8.9"/>
    </reaction>
    <physiologicalReaction direction="left-to-right" evidence="25">
        <dbReference type="Rhea" id="RHEA:19182"/>
    </physiologicalReaction>
</comment>
<comment type="catalytic activity">
    <reaction evidence="23">
        <text>tetracosanoyl-CoA + oxidized [electron-transfer flavoprotein] + H(+) = (2E)-tetracosenoyl-CoA + reduced [electron-transfer flavoprotein]</text>
        <dbReference type="Rhea" id="RHEA:47232"/>
        <dbReference type="Rhea" id="RHEA-COMP:10685"/>
        <dbReference type="Rhea" id="RHEA-COMP:10686"/>
        <dbReference type="ChEBI" id="CHEBI:15378"/>
        <dbReference type="ChEBI" id="CHEBI:57692"/>
        <dbReference type="ChEBI" id="CHEBI:58307"/>
        <dbReference type="ChEBI" id="CHEBI:65052"/>
        <dbReference type="ChEBI" id="CHEBI:74693"/>
    </reaction>
    <physiologicalReaction direction="left-to-right" evidence="23">
        <dbReference type="Rhea" id="RHEA:47233"/>
    </physiologicalReaction>
</comment>
<reference evidence="32 33" key="1">
    <citation type="journal article" date="2019" name="Philos. Trans. R. Soc. Lond., B, Biol. Sci.">
        <title>Ant behaviour and brain gene expression of defending hosts depend on the ecological success of the intruding social parasite.</title>
        <authorList>
            <person name="Kaur R."/>
            <person name="Stoldt M."/>
            <person name="Jongepier E."/>
            <person name="Feldmeyer B."/>
            <person name="Menzel F."/>
            <person name="Bornberg-Bauer E."/>
            <person name="Foitzik S."/>
        </authorList>
    </citation>
    <scope>NUCLEOTIDE SEQUENCE [LARGE SCALE GENOMIC DNA]</scope>
    <source>
        <tissue evidence="32">Whole body</tissue>
    </source>
</reference>
<dbReference type="GO" id="GO:0000062">
    <property type="term" value="F:fatty-acyl-CoA binding"/>
    <property type="evidence" value="ECO:0007669"/>
    <property type="project" value="TreeGrafter"/>
</dbReference>
<dbReference type="InterPro" id="IPR036250">
    <property type="entry name" value="AcylCo_DH-like_C"/>
</dbReference>
<dbReference type="SUPFAM" id="SSF56645">
    <property type="entry name" value="Acyl-CoA dehydrogenase NM domain-like"/>
    <property type="match status" value="2"/>
</dbReference>
<keyword evidence="9" id="KW-0274">FAD</keyword>
<dbReference type="PANTHER" id="PTHR43884">
    <property type="entry name" value="ACYL-COA DEHYDROGENASE"/>
    <property type="match status" value="1"/>
</dbReference>
<dbReference type="EMBL" id="QBLH01000808">
    <property type="protein sequence ID" value="TGZ54206.1"/>
    <property type="molecule type" value="Genomic_DNA"/>
</dbReference>
<dbReference type="InterPro" id="IPR037069">
    <property type="entry name" value="AcylCoA_DH/ox_N_sf"/>
</dbReference>
<dbReference type="GO" id="GO:0050660">
    <property type="term" value="F:flavin adenine dinucleotide binding"/>
    <property type="evidence" value="ECO:0007669"/>
    <property type="project" value="InterPro"/>
</dbReference>
<dbReference type="InterPro" id="IPR009100">
    <property type="entry name" value="AcylCoA_DH/oxidase_NM_dom_sf"/>
</dbReference>
<dbReference type="Pfam" id="PF21343">
    <property type="entry name" value="ACAD9-ACADV_C"/>
    <property type="match status" value="2"/>
</dbReference>
<dbReference type="InterPro" id="IPR049448">
    <property type="entry name" value="ACAD9/ACADV-like_C"/>
</dbReference>
<keyword evidence="16" id="KW-0472">Membrane</keyword>
<comment type="catalytic activity">
    <reaction evidence="22">
        <text>oxidized [electron-transfer flavoprotein] + hexadecanoyl-CoA + H(+) = (2E)-hexadecenoyl-CoA + reduced [electron-transfer flavoprotein]</text>
        <dbReference type="Rhea" id="RHEA:43448"/>
        <dbReference type="Rhea" id="RHEA-COMP:10685"/>
        <dbReference type="Rhea" id="RHEA-COMP:10686"/>
        <dbReference type="ChEBI" id="CHEBI:15378"/>
        <dbReference type="ChEBI" id="CHEBI:57379"/>
        <dbReference type="ChEBI" id="CHEBI:57692"/>
        <dbReference type="ChEBI" id="CHEBI:58307"/>
        <dbReference type="ChEBI" id="CHEBI:61526"/>
    </reaction>
    <physiologicalReaction direction="left-to-right" evidence="22">
        <dbReference type="Rhea" id="RHEA:43449"/>
    </physiologicalReaction>
</comment>
<evidence type="ECO:0000256" key="13">
    <source>
        <dbReference type="ARBA" id="ARBA00023002"/>
    </source>
</evidence>
<evidence type="ECO:0000256" key="24">
    <source>
        <dbReference type="ARBA" id="ARBA00049038"/>
    </source>
</evidence>
<dbReference type="GO" id="GO:0017099">
    <property type="term" value="F:very-long-chain fatty acyl-CoA dehydrogenase activity"/>
    <property type="evidence" value="ECO:0007669"/>
    <property type="project" value="UniProtKB-EC"/>
</dbReference>
<dbReference type="InterPro" id="IPR006089">
    <property type="entry name" value="Acyl-CoA_DH_CS"/>
</dbReference>
<evidence type="ECO:0000256" key="18">
    <source>
        <dbReference type="ARBA" id="ARBA00040902"/>
    </source>
</evidence>
<comment type="catalytic activity">
    <reaction evidence="24">
        <text>tetradecanoyl-CoA + oxidized [electron-transfer flavoprotein] + H(+) = (2E)-tetradecenoyl-CoA + reduced [electron-transfer flavoprotein]</text>
        <dbReference type="Rhea" id="RHEA:47316"/>
        <dbReference type="Rhea" id="RHEA-COMP:10685"/>
        <dbReference type="Rhea" id="RHEA-COMP:10686"/>
        <dbReference type="ChEBI" id="CHEBI:15378"/>
        <dbReference type="ChEBI" id="CHEBI:57385"/>
        <dbReference type="ChEBI" id="CHEBI:57692"/>
        <dbReference type="ChEBI" id="CHEBI:58307"/>
        <dbReference type="ChEBI" id="CHEBI:61405"/>
    </reaction>
    <physiologicalReaction direction="left-to-right" evidence="24">
        <dbReference type="Rhea" id="RHEA:47317"/>
    </physiologicalReaction>
</comment>
<evidence type="ECO:0000256" key="26">
    <source>
        <dbReference type="ARBA" id="ARBA00049140"/>
    </source>
</evidence>
<protein>
    <recommendedName>
        <fullName evidence="18">Very long-chain specific acyl-CoA dehydrogenase, mitochondrial</fullName>
        <ecNumber evidence="17">1.3.8.9</ecNumber>
    </recommendedName>
</protein>
<keyword evidence="13" id="KW-0560">Oxidoreductase</keyword>
<keyword evidence="12" id="KW-0007">Acetylation</keyword>
<comment type="function">
    <text evidence="19">Very long-chain specific acyl-CoA dehydrogenase is one of the acyl-CoA dehydrogenases that catalyze the first step of mitochondrial fatty acid beta-oxidation, an aerobic process breaking down fatty acids into acetyl-CoA and allowing the production of energy from fats. The first step of fatty acid beta-oxidation consists in the removal of one hydrogen from C-2 and C-3 of the straight-chain fatty acyl-CoA thioester, resulting in the formation of trans-2-enoyl-CoA. Among the different mitochondrial acyl-CoA dehydrogenases, very long-chain specific acyl-CoA dehydrogenase acts specifically on acyl-CoAs with saturated 12 to 24 carbons long primary chains.</text>
</comment>
<evidence type="ECO:0000256" key="2">
    <source>
        <dbReference type="ARBA" id="ARBA00004637"/>
    </source>
</evidence>
<keyword evidence="15" id="KW-0496">Mitochondrion</keyword>
<feature type="domain" description="ACAD9/ACADV-like C-terminal" evidence="31">
    <location>
        <begin position="679"/>
        <end position="786"/>
    </location>
</feature>
<comment type="catalytic activity">
    <reaction evidence="27">
        <text>octadecanoyl-CoA + oxidized [electron-transfer flavoprotein] + H(+) = (2E)-octadecenoyl-CoA + reduced [electron-transfer flavoprotein]</text>
        <dbReference type="Rhea" id="RHEA:47240"/>
        <dbReference type="Rhea" id="RHEA-COMP:10685"/>
        <dbReference type="Rhea" id="RHEA-COMP:10686"/>
        <dbReference type="ChEBI" id="CHEBI:15378"/>
        <dbReference type="ChEBI" id="CHEBI:57394"/>
        <dbReference type="ChEBI" id="CHEBI:57692"/>
        <dbReference type="ChEBI" id="CHEBI:58307"/>
        <dbReference type="ChEBI" id="CHEBI:71412"/>
    </reaction>
    <physiologicalReaction direction="left-to-right" evidence="27">
        <dbReference type="Rhea" id="RHEA:47241"/>
    </physiologicalReaction>
</comment>
<feature type="domain" description="Acyl-CoA dehydrogenase/oxidase N-terminal" evidence="30">
    <location>
        <begin position="87"/>
        <end position="172"/>
    </location>
</feature>
<evidence type="ECO:0000259" key="31">
    <source>
        <dbReference type="Pfam" id="PF21343"/>
    </source>
</evidence>
<dbReference type="InterPro" id="IPR009075">
    <property type="entry name" value="AcylCo_DH/oxidase_C"/>
</dbReference>
<dbReference type="FunFam" id="2.40.110.10:FF:000006">
    <property type="entry name" value="very long-chain specific acyl-CoA dehydrogenase, mitochondrial"/>
    <property type="match status" value="1"/>
</dbReference>
<dbReference type="Proteomes" id="UP000310200">
    <property type="component" value="Unassembled WGS sequence"/>
</dbReference>
<keyword evidence="14" id="KW-0443">Lipid metabolism</keyword>
<dbReference type="PROSITE" id="PS00072">
    <property type="entry name" value="ACYL_COA_DH_1"/>
    <property type="match status" value="1"/>
</dbReference>
<feature type="domain" description="Acyl-CoA dehydrogenase/oxidase C-terminal" evidence="28">
    <location>
        <begin position="289"/>
        <end position="434"/>
    </location>
</feature>
<dbReference type="STRING" id="300112.A0A4S2KX10"/>
<comment type="subunit">
    <text evidence="20">Homodimer. Homodimerizes after import into the mitochondrion.</text>
</comment>
<sequence length="796" mass="86719">MYCGFSFDKISTHASTMLRVAKILSSSSRNLNKAVETPLGSCVTSRCLATQAAVKVKEETPKRENVAAKESQSFTMNIFRGQLQLSQNAYVDEKIAAALWDLGGFGLQVPTEFGGLGLTNTQYARIVEICGYHDLGLAITLGAHQSIGFKGILLYGTPEQKAKYLPQVTNGKYAAFCLTEPSSGSDAGSIRSRAIKSDDGSHYVLNGSKIWISNGGIADVMTVFAQMPIKDPKTGETKDKVTAFIVERGFGGVTSGPPEKKMGIKCSNTAAIFFEDVKIPAENLLGKEGEGFKVAMNILNNGRFGMSAALSGTMRYCITKAVNHATQRVQFGRTLDNYGTIQEKLGRMSMLHYVTESLAYMISGNMDSGSQDYHLEAAISKCFGSESAWWVCNEAIQTLGGMGFMTETGLERVMRDLRIFPIFEGTNDILRLFVSLTGIQYAGSHLKELQKAFQNPTANLGLIVEEAAKRATRAIGLKSPPTFGNLVHPKLTESAALCSKSVENFGQVIESCLIKYGRGIVDEQFILNRITQAAFDTCPKQDDCVVEQDSDNAEHELLMTQTWCAEASNRAAYNLQQVSSSKQLDIFSKLSKISKNVCEVGGCVQSNPLERSERVYVDEKMAAALWDLGGFGLQVPTEFGGLGLTNTQYARIVEICGYHDLGLAITLAAHQSIRNLVHPKLTESAALCSKSVESFGQVIESCLIKYGRGIVDEQFILNRITQAAFDTYTMAVVLSRTTVSLNKNLPSAEHELLMTQTWCAEQVSSSKQLGIFSKLSKISKNVCEVGECVQSNPLGF</sequence>
<feature type="domain" description="ACAD9/ACADV-like C-terminal" evidence="31">
    <location>
        <begin position="489"/>
        <end position="602"/>
    </location>
</feature>
<evidence type="ECO:0000256" key="5">
    <source>
        <dbReference type="ARBA" id="ARBA00022553"/>
    </source>
</evidence>
<evidence type="ECO:0000256" key="4">
    <source>
        <dbReference type="ARBA" id="ARBA00009347"/>
    </source>
</evidence>
<gene>
    <name evidence="32" type="ORF">DBV15_02468</name>
</gene>
<dbReference type="Gene3D" id="1.10.540.10">
    <property type="entry name" value="Acyl-CoA dehydrogenase/oxidase, N-terminal domain"/>
    <property type="match status" value="2"/>
</dbReference>
<dbReference type="SUPFAM" id="SSF47203">
    <property type="entry name" value="Acyl-CoA dehydrogenase C-terminal domain-like"/>
    <property type="match status" value="1"/>
</dbReference>
<feature type="domain" description="Acyl-CoA dehydrogenase/oxidase N-terminal" evidence="30">
    <location>
        <begin position="614"/>
        <end position="673"/>
    </location>
</feature>
<evidence type="ECO:0000256" key="27">
    <source>
        <dbReference type="ARBA" id="ARBA00049224"/>
    </source>
</evidence>
<dbReference type="Pfam" id="PF02770">
    <property type="entry name" value="Acyl-CoA_dh_M"/>
    <property type="match status" value="1"/>
</dbReference>
<evidence type="ECO:0000256" key="23">
    <source>
        <dbReference type="ARBA" id="ARBA00048086"/>
    </source>
</evidence>
<dbReference type="PANTHER" id="PTHR43884:SF11">
    <property type="entry name" value="VERY LONG-CHAIN SPECIFIC ACYL-COA DEHYDROGENASE, MITOCHONDRIAL"/>
    <property type="match status" value="1"/>
</dbReference>